<reference evidence="4 5" key="1">
    <citation type="journal article" date="2017" name="Mol. Ecol.">
        <title>Comparative and population genomic landscape of Phellinus noxius: A hypervariable fungus causing root rot in trees.</title>
        <authorList>
            <person name="Chung C.L."/>
            <person name="Lee T.J."/>
            <person name="Akiba M."/>
            <person name="Lee H.H."/>
            <person name="Kuo T.H."/>
            <person name="Liu D."/>
            <person name="Ke H.M."/>
            <person name="Yokoi T."/>
            <person name="Roa M.B."/>
            <person name="Lu M.J."/>
            <person name="Chang Y.Y."/>
            <person name="Ann P.J."/>
            <person name="Tsai J.N."/>
            <person name="Chen C.Y."/>
            <person name="Tzean S.S."/>
            <person name="Ota Y."/>
            <person name="Hattori T."/>
            <person name="Sahashi N."/>
            <person name="Liou R.F."/>
            <person name="Kikuchi T."/>
            <person name="Tsai I.J."/>
        </authorList>
    </citation>
    <scope>NUCLEOTIDE SEQUENCE [LARGE SCALE GENOMIC DNA]</scope>
    <source>
        <strain evidence="4 5">FFPRI411160</strain>
    </source>
</reference>
<dbReference type="Pfam" id="PF08243">
    <property type="entry name" value="SPT2"/>
    <property type="match status" value="1"/>
</dbReference>
<name>A0A286UA94_9AGAM</name>
<feature type="compositionally biased region" description="Polar residues" evidence="3">
    <location>
        <begin position="12"/>
        <end position="26"/>
    </location>
</feature>
<feature type="compositionally biased region" description="Basic and acidic residues" evidence="3">
    <location>
        <begin position="438"/>
        <end position="466"/>
    </location>
</feature>
<dbReference type="OrthoDB" id="6259853at2759"/>
<feature type="compositionally biased region" description="Basic residues" evidence="3">
    <location>
        <begin position="467"/>
        <end position="478"/>
    </location>
</feature>
<evidence type="ECO:0000313" key="4">
    <source>
        <dbReference type="EMBL" id="PAV16503.1"/>
    </source>
</evidence>
<gene>
    <name evidence="4" type="ORF">PNOK_0812300</name>
</gene>
<protein>
    <submittedName>
        <fullName evidence="4">Non-specific dna binding spt2</fullName>
    </submittedName>
</protein>
<dbReference type="EMBL" id="NBII01000008">
    <property type="protein sequence ID" value="PAV16503.1"/>
    <property type="molecule type" value="Genomic_DNA"/>
</dbReference>
<sequence>MSARFAELMAISASQTRESDLATQQILAEKKRKEELRKKEQEERARKEREAEARAIKKKLEEEQREAERRQRAEEDRQRKEQIIQQRREEKRRNLVYGKERRSGWGSSSGGGRSHKSRSGSDDDDDDGPAALTREEKRQRRLNNDLNKSFTSSRRISAAPAVPPLRKTMPGRVANNIEVPAVTVRRSQPTGVLGDTAKTGLQTMRQQLAALPATLMRVGTNKRDTRTIDEIVTDLQKKKEGKILEGDEARKNGDWFGEKKKRDGLKKASQKSSLSPSPEEESMSVAPMARTKEPVKPAQFKPPERKEQRTKVTIVKPEPKGSLSFSKIDKNAISLPKKLGATTSKSGMGQSSKAASNVTKPSGSSALKKRARSYSFSDSDDPDSSPPMSKRRQTASSSKNDIGAEIWKLFGKDRSRYMRDNVFSDEEDDMEADASAVLREEQRSTRIAKLEDEAALEEEMRHEEEKRRKKKERERKGY</sequence>
<dbReference type="Proteomes" id="UP000217199">
    <property type="component" value="Unassembled WGS sequence"/>
</dbReference>
<feature type="compositionally biased region" description="Low complexity" evidence="3">
    <location>
        <begin position="270"/>
        <end position="288"/>
    </location>
</feature>
<feature type="region of interest" description="Disordered" evidence="3">
    <location>
        <begin position="253"/>
        <end position="404"/>
    </location>
</feature>
<dbReference type="STRING" id="2282107.A0A286UA94"/>
<feature type="compositionally biased region" description="Polar residues" evidence="3">
    <location>
        <begin position="341"/>
        <end position="365"/>
    </location>
</feature>
<feature type="region of interest" description="Disordered" evidence="3">
    <location>
        <begin position="1"/>
        <end position="169"/>
    </location>
</feature>
<feature type="compositionally biased region" description="Polar residues" evidence="3">
    <location>
        <begin position="144"/>
        <end position="155"/>
    </location>
</feature>
<dbReference type="SMART" id="SM00784">
    <property type="entry name" value="SPT2"/>
    <property type="match status" value="1"/>
</dbReference>
<evidence type="ECO:0000256" key="2">
    <source>
        <dbReference type="ARBA" id="ARBA00023054"/>
    </source>
</evidence>
<feature type="compositionally biased region" description="Acidic residues" evidence="3">
    <location>
        <begin position="423"/>
        <end position="432"/>
    </location>
</feature>
<evidence type="ECO:0000256" key="1">
    <source>
        <dbReference type="ARBA" id="ARBA00006461"/>
    </source>
</evidence>
<keyword evidence="5" id="KW-1185">Reference proteome</keyword>
<proteinExistence type="inferred from homology"/>
<evidence type="ECO:0000256" key="3">
    <source>
        <dbReference type="SAM" id="MobiDB-lite"/>
    </source>
</evidence>
<dbReference type="InParanoid" id="A0A286UA94"/>
<dbReference type="InterPro" id="IPR013256">
    <property type="entry name" value="Chromatin_SPT2"/>
</dbReference>
<dbReference type="AlphaFoldDB" id="A0A286UA94"/>
<comment type="similarity">
    <text evidence="1">Belongs to the SPT2 family.</text>
</comment>
<feature type="region of interest" description="Disordered" evidence="3">
    <location>
        <begin position="422"/>
        <end position="478"/>
    </location>
</feature>
<comment type="caution">
    <text evidence="4">The sequence shown here is derived from an EMBL/GenBank/DDBJ whole genome shotgun (WGS) entry which is preliminary data.</text>
</comment>
<evidence type="ECO:0000313" key="5">
    <source>
        <dbReference type="Proteomes" id="UP000217199"/>
    </source>
</evidence>
<feature type="compositionally biased region" description="Basic and acidic residues" evidence="3">
    <location>
        <begin position="28"/>
        <end position="103"/>
    </location>
</feature>
<accession>A0A286UA94</accession>
<organism evidence="4 5">
    <name type="scientific">Pyrrhoderma noxium</name>
    <dbReference type="NCBI Taxonomy" id="2282107"/>
    <lineage>
        <taxon>Eukaryota</taxon>
        <taxon>Fungi</taxon>
        <taxon>Dikarya</taxon>
        <taxon>Basidiomycota</taxon>
        <taxon>Agaricomycotina</taxon>
        <taxon>Agaricomycetes</taxon>
        <taxon>Hymenochaetales</taxon>
        <taxon>Hymenochaetaceae</taxon>
        <taxon>Pyrrhoderma</taxon>
    </lineage>
</organism>
<keyword evidence="2" id="KW-0175">Coiled coil</keyword>